<dbReference type="AlphaFoldDB" id="A0A7C9IYX0"/>
<reference evidence="4 5" key="1">
    <citation type="submission" date="2019-09" db="EMBL/GenBank/DDBJ databases">
        <title>Identification of Malikia spinosa a prominent benzene-, toluene-, and ethylbenzene-degrading bacterium: enrichment, isolation and whole genome sequencing.</title>
        <authorList>
            <person name="Tancsics A."/>
            <person name="Revesz F."/>
            <person name="Kriszt B."/>
        </authorList>
    </citation>
    <scope>NUCLEOTIDE SEQUENCE [LARGE SCALE GENOMIC DNA]</scope>
    <source>
        <strain evidence="4 5">AB6</strain>
    </source>
</reference>
<dbReference type="Pfam" id="PF13439">
    <property type="entry name" value="Glyco_transf_4"/>
    <property type="match status" value="1"/>
</dbReference>
<feature type="domain" description="Glycosyltransferase subfamily 4-like N-terminal" evidence="3">
    <location>
        <begin position="14"/>
        <end position="178"/>
    </location>
</feature>
<proteinExistence type="predicted"/>
<evidence type="ECO:0000259" key="3">
    <source>
        <dbReference type="Pfam" id="PF13439"/>
    </source>
</evidence>
<dbReference type="Gene3D" id="3.40.50.2000">
    <property type="entry name" value="Glycogen Phosphorylase B"/>
    <property type="match status" value="1"/>
</dbReference>
<dbReference type="EMBL" id="VYSB01000019">
    <property type="protein sequence ID" value="MYZ53372.1"/>
    <property type="molecule type" value="Genomic_DNA"/>
</dbReference>
<accession>A0A7C9IYX0</accession>
<dbReference type="Gene3D" id="3.40.50.11090">
    <property type="match status" value="1"/>
</dbReference>
<name>A0A7C9IYX0_9BURK</name>
<evidence type="ECO:0000313" key="5">
    <source>
        <dbReference type="Proteomes" id="UP000481947"/>
    </source>
</evidence>
<dbReference type="RefSeq" id="WP_161126002.1">
    <property type="nucleotide sequence ID" value="NZ_VYSB01000019.1"/>
</dbReference>
<dbReference type="InterPro" id="IPR028098">
    <property type="entry name" value="Glyco_trans_4-like_N"/>
</dbReference>
<dbReference type="PANTHER" id="PTHR46401">
    <property type="entry name" value="GLYCOSYLTRANSFERASE WBBK-RELATED"/>
    <property type="match status" value="1"/>
</dbReference>
<gene>
    <name evidence="4" type="ORF">F5985_14850</name>
</gene>
<protein>
    <submittedName>
        <fullName evidence="4">Glycosyltransferase family 4 protein</fullName>
    </submittedName>
</protein>
<dbReference type="InterPro" id="IPR001296">
    <property type="entry name" value="Glyco_trans_1"/>
</dbReference>
<dbReference type="GO" id="GO:0009103">
    <property type="term" value="P:lipopolysaccharide biosynthetic process"/>
    <property type="evidence" value="ECO:0007669"/>
    <property type="project" value="TreeGrafter"/>
</dbReference>
<evidence type="ECO:0000313" key="4">
    <source>
        <dbReference type="EMBL" id="MYZ53372.1"/>
    </source>
</evidence>
<dbReference type="PANTHER" id="PTHR46401:SF2">
    <property type="entry name" value="GLYCOSYLTRANSFERASE WBBK-RELATED"/>
    <property type="match status" value="1"/>
</dbReference>
<keyword evidence="1 4" id="KW-0808">Transferase</keyword>
<dbReference type="SUPFAM" id="SSF53756">
    <property type="entry name" value="UDP-Glycosyltransferase/glycogen phosphorylase"/>
    <property type="match status" value="1"/>
</dbReference>
<dbReference type="GO" id="GO:0016757">
    <property type="term" value="F:glycosyltransferase activity"/>
    <property type="evidence" value="ECO:0007669"/>
    <property type="project" value="InterPro"/>
</dbReference>
<dbReference type="CDD" id="cd03801">
    <property type="entry name" value="GT4_PimA-like"/>
    <property type="match status" value="1"/>
</dbReference>
<feature type="domain" description="Glycosyl transferase family 1" evidence="2">
    <location>
        <begin position="188"/>
        <end position="322"/>
    </location>
</feature>
<evidence type="ECO:0000259" key="2">
    <source>
        <dbReference type="Pfam" id="PF00534"/>
    </source>
</evidence>
<dbReference type="Proteomes" id="UP000481947">
    <property type="component" value="Unassembled WGS sequence"/>
</dbReference>
<organism evidence="4 5">
    <name type="scientific">Malikia spinosa</name>
    <dbReference type="NCBI Taxonomy" id="86180"/>
    <lineage>
        <taxon>Bacteria</taxon>
        <taxon>Pseudomonadati</taxon>
        <taxon>Pseudomonadota</taxon>
        <taxon>Betaproteobacteria</taxon>
        <taxon>Burkholderiales</taxon>
        <taxon>Comamonadaceae</taxon>
        <taxon>Malikia</taxon>
    </lineage>
</organism>
<evidence type="ECO:0000256" key="1">
    <source>
        <dbReference type="ARBA" id="ARBA00022679"/>
    </source>
</evidence>
<dbReference type="Pfam" id="PF00534">
    <property type="entry name" value="Glycos_transf_1"/>
    <property type="match status" value="1"/>
</dbReference>
<sequence length="367" mass="40708">MRITFLLPRDDLAGGTRVVATFARLLQQRGHQVLVVCNAQPKPSIRDALRLLRHRHWSILRRRCFPQPGHMALSGVSMYRLERHRPIVASDLPDADVVVATWWETAVWMHDLPAAKGAHVHLVQGYEIWGGPEQRELVHAALRLPSRKLVVSKALKQEIEGVLGDLDMAVVNPAVDLDLFDAPRRPRQSPPTVGFIFAQSPIKGSDRCLQAISLARRQVPDLRVLAFGEQRPSQQCPLPPDTDFTFQPAQSLIPDLYAQCDAWLFASRIDSFGLPILEAMACRTPVIGVPIGAAPDLLAQGGGVLLSGTTDEEALCQEMADAIVRLCRMPAEQWQAMSDAAYAQSRRYSWQDATTLFEGLLQQAIEA</sequence>
<comment type="caution">
    <text evidence="4">The sequence shown here is derived from an EMBL/GenBank/DDBJ whole genome shotgun (WGS) entry which is preliminary data.</text>
</comment>